<reference evidence="2 3" key="1">
    <citation type="submission" date="2019-02" db="EMBL/GenBank/DDBJ databases">
        <title>Draft Genome Sequences of Six Type Strains of the Genus Massilia.</title>
        <authorList>
            <person name="Miess H."/>
            <person name="Frediansyhah A."/>
            <person name="Gross H."/>
        </authorList>
    </citation>
    <scope>NUCLEOTIDE SEQUENCE [LARGE SCALE GENOMIC DNA]</scope>
    <source>
        <strain evidence="2 3">DSM 17473</strain>
    </source>
</reference>
<dbReference type="Proteomes" id="UP000290637">
    <property type="component" value="Chromosome"/>
</dbReference>
<evidence type="ECO:0000313" key="3">
    <source>
        <dbReference type="Proteomes" id="UP000290637"/>
    </source>
</evidence>
<dbReference type="PANTHER" id="PTHR35585:SF1">
    <property type="entry name" value="HHE DOMAIN PROTEIN (AFU_ORTHOLOGUE AFUA_4G00730)"/>
    <property type="match status" value="1"/>
</dbReference>
<dbReference type="Pfam" id="PF01814">
    <property type="entry name" value="Hemerythrin"/>
    <property type="match status" value="1"/>
</dbReference>
<dbReference type="Gene3D" id="1.20.120.520">
    <property type="entry name" value="nmb1532 protein domain like"/>
    <property type="match status" value="1"/>
</dbReference>
<dbReference type="KEGG" id="plue:EWM63_28490"/>
<organism evidence="2 3">
    <name type="scientific">Pseudoduganella lutea</name>
    <dbReference type="NCBI Taxonomy" id="321985"/>
    <lineage>
        <taxon>Bacteria</taxon>
        <taxon>Pseudomonadati</taxon>
        <taxon>Pseudomonadota</taxon>
        <taxon>Betaproteobacteria</taxon>
        <taxon>Burkholderiales</taxon>
        <taxon>Oxalobacteraceae</taxon>
        <taxon>Telluria group</taxon>
        <taxon>Pseudoduganella</taxon>
    </lineage>
</organism>
<sequence>MNAIELLKADHDKVKAMFEKYEGLGDRALVAKKKLARDLCLELTKHAIAEEEIFYSAVREAVGDKDMVNEATVEHACAKDLIAQILSMEPSDDLYDAKVKVLSEQIEHHVEEEEKEMFPKARKANLDMAELGQAIQARKDEIGLPLLN</sequence>
<evidence type="ECO:0000313" key="2">
    <source>
        <dbReference type="EMBL" id="QBE67563.1"/>
    </source>
</evidence>
<protein>
    <submittedName>
        <fullName evidence="2">Hemerythrin domain-containing protein</fullName>
    </submittedName>
</protein>
<keyword evidence="3" id="KW-1185">Reference proteome</keyword>
<gene>
    <name evidence="2" type="ORF">EWM63_28490</name>
</gene>
<dbReference type="InterPro" id="IPR012312">
    <property type="entry name" value="Hemerythrin-like"/>
</dbReference>
<name>A0A4V0Z4N5_9BURK</name>
<dbReference type="AlphaFoldDB" id="A0A4V0Z4N5"/>
<dbReference type="OrthoDB" id="5512987at2"/>
<dbReference type="PANTHER" id="PTHR35585">
    <property type="entry name" value="HHE DOMAIN PROTEIN (AFU_ORTHOLOGUE AFUA_4G00730)"/>
    <property type="match status" value="1"/>
</dbReference>
<proteinExistence type="predicted"/>
<feature type="domain" description="Hemerythrin-like" evidence="1">
    <location>
        <begin position="3"/>
        <end position="121"/>
    </location>
</feature>
<accession>A0A4V0Z4N5</accession>
<dbReference type="EMBL" id="CP035913">
    <property type="protein sequence ID" value="QBE67563.1"/>
    <property type="molecule type" value="Genomic_DNA"/>
</dbReference>
<evidence type="ECO:0000259" key="1">
    <source>
        <dbReference type="Pfam" id="PF01814"/>
    </source>
</evidence>